<evidence type="ECO:0000313" key="1">
    <source>
        <dbReference type="EMBL" id="ALO41593.1"/>
    </source>
</evidence>
<organism evidence="1 2">
    <name type="scientific">Pseudoalteromonas phenolica</name>
    <dbReference type="NCBI Taxonomy" id="161398"/>
    <lineage>
        <taxon>Bacteria</taxon>
        <taxon>Pseudomonadati</taxon>
        <taxon>Pseudomonadota</taxon>
        <taxon>Gammaproteobacteria</taxon>
        <taxon>Alteromonadales</taxon>
        <taxon>Pseudoalteromonadaceae</taxon>
        <taxon>Pseudoalteromonas</taxon>
    </lineage>
</organism>
<dbReference type="EMBL" id="CP013187">
    <property type="protein sequence ID" value="ALO41593.1"/>
    <property type="molecule type" value="Genomic_DNA"/>
</dbReference>
<proteinExistence type="predicted"/>
<protein>
    <submittedName>
        <fullName evidence="1">Uncharacterized protein</fullName>
    </submittedName>
</protein>
<gene>
    <name evidence="1" type="ORF">PP2015_1077</name>
</gene>
<name>A0A0S2K005_9GAMM</name>
<sequence>MDQQFHYYATLVAGIMAGMPLNDAKELAYYCYGTSQQFAHCKQTESWQFNGYSFKPIVTRKGQSELRYGPNNCALAFEVFPGMEASSKSASSTSSKVTLCKVSASTSVNNIAQHNTQFAQTQCFYNPLTDVDWQGGGDLKHHFKQRLAHRATQKTQRLKTQYELQAQSKIFDSEAISEPDDTLSLLKPLENSKFIHKAINDVIYKQRYHDLVRSAPLALLGCRLFVLQQSWSAPHSTQSLLHAWLSTWLAIYSFKQNRPMPQTAPWGVFSSQPGSCQFFKNLEQRLEELNRKQNSEPVWLTLITEACSFQQLSANFDESSWLLLYGLALRPEYLLGQAQSLAGGDKEFVIRDLNGFKQSQFYQLNMAAHYHCDWLARQLASKGLNAFNTQQSLGNLTLWREK</sequence>
<dbReference type="OrthoDB" id="9808966at2"/>
<dbReference type="KEGG" id="pphe:PP2015_1077"/>
<evidence type="ECO:0000313" key="2">
    <source>
        <dbReference type="Proteomes" id="UP000061457"/>
    </source>
</evidence>
<dbReference type="RefSeq" id="WP_058029321.1">
    <property type="nucleotide sequence ID" value="NZ_CP013187.1"/>
</dbReference>
<dbReference type="AlphaFoldDB" id="A0A0S2K005"/>
<keyword evidence="2" id="KW-1185">Reference proteome</keyword>
<accession>A0A0S2K005</accession>
<reference evidence="2" key="1">
    <citation type="submission" date="2015-11" db="EMBL/GenBank/DDBJ databases">
        <authorList>
            <person name="Kim K.M."/>
        </authorList>
    </citation>
    <scope>NUCLEOTIDE SEQUENCE [LARGE SCALE GENOMIC DNA]</scope>
    <source>
        <strain evidence="2">KCTC 12086</strain>
    </source>
</reference>
<dbReference type="PATRIC" id="fig|161398.10.peg.1097"/>
<dbReference type="Proteomes" id="UP000061457">
    <property type="component" value="Chromosome I"/>
</dbReference>
<dbReference type="STRING" id="161398.PP2015_1077"/>